<dbReference type="AlphaFoldDB" id="A0A1X6P2H9"/>
<feature type="region of interest" description="Disordered" evidence="1">
    <location>
        <begin position="123"/>
        <end position="143"/>
    </location>
</feature>
<gene>
    <name evidence="2" type="ORF">BU14_0260s0029</name>
</gene>
<name>A0A1X6P2H9_PORUM</name>
<proteinExistence type="predicted"/>
<organism evidence="2 3">
    <name type="scientific">Porphyra umbilicalis</name>
    <name type="common">Purple laver</name>
    <name type="synonym">Red alga</name>
    <dbReference type="NCBI Taxonomy" id="2786"/>
    <lineage>
        <taxon>Eukaryota</taxon>
        <taxon>Rhodophyta</taxon>
        <taxon>Bangiophyceae</taxon>
        <taxon>Bangiales</taxon>
        <taxon>Bangiaceae</taxon>
        <taxon>Porphyra</taxon>
    </lineage>
</organism>
<evidence type="ECO:0000313" key="2">
    <source>
        <dbReference type="EMBL" id="OSX74960.1"/>
    </source>
</evidence>
<dbReference type="EMBL" id="KV918923">
    <property type="protein sequence ID" value="OSX74960.1"/>
    <property type="molecule type" value="Genomic_DNA"/>
</dbReference>
<sequence>MSAIEPPLVGPLLCVLENLFTFAHKDPAAKGLFLGLAANDDALAVTTSGTPLRRRLENLKLRHHVYLRMLGWAVHVLGDSPALMLQLPVSVASRRPEEFSHEQREALAATFALIDPQYPCGRRGRNRAPNSAYPRTLPAHFGG</sequence>
<reference evidence="2 3" key="1">
    <citation type="submission" date="2017-03" db="EMBL/GenBank/DDBJ databases">
        <title>WGS assembly of Porphyra umbilicalis.</title>
        <authorList>
            <person name="Brawley S.H."/>
            <person name="Blouin N.A."/>
            <person name="Ficko-Blean E."/>
            <person name="Wheeler G.L."/>
            <person name="Lohr M."/>
            <person name="Goodson H.V."/>
            <person name="Jenkins J.W."/>
            <person name="Blaby-Haas C.E."/>
            <person name="Helliwell K.E."/>
            <person name="Chan C."/>
            <person name="Marriage T."/>
            <person name="Bhattacharya D."/>
            <person name="Klein A.S."/>
            <person name="Badis Y."/>
            <person name="Brodie J."/>
            <person name="Cao Y."/>
            <person name="Collen J."/>
            <person name="Dittami S.M."/>
            <person name="Gachon C.M."/>
            <person name="Green B.R."/>
            <person name="Karpowicz S."/>
            <person name="Kim J.W."/>
            <person name="Kudahl U."/>
            <person name="Lin S."/>
            <person name="Michel G."/>
            <person name="Mittag M."/>
            <person name="Olson B.J."/>
            <person name="Pangilinan J."/>
            <person name="Peng Y."/>
            <person name="Qiu H."/>
            <person name="Shu S."/>
            <person name="Singer J.T."/>
            <person name="Smith A.G."/>
            <person name="Sprecher B.N."/>
            <person name="Wagner V."/>
            <person name="Wang W."/>
            <person name="Wang Z.-Y."/>
            <person name="Yan J."/>
            <person name="Yarish C."/>
            <person name="Zoeuner-Riek S."/>
            <person name="Zhuang Y."/>
            <person name="Zou Y."/>
            <person name="Lindquist E.A."/>
            <person name="Grimwood J."/>
            <person name="Barry K."/>
            <person name="Rokhsar D.S."/>
            <person name="Schmutz J."/>
            <person name="Stiller J.W."/>
            <person name="Grossman A.R."/>
            <person name="Prochnik S.E."/>
        </authorList>
    </citation>
    <scope>NUCLEOTIDE SEQUENCE [LARGE SCALE GENOMIC DNA]</scope>
    <source>
        <strain evidence="2">4086291</strain>
    </source>
</reference>
<accession>A0A1X6P2H9</accession>
<keyword evidence="3" id="KW-1185">Reference proteome</keyword>
<dbReference type="Proteomes" id="UP000218209">
    <property type="component" value="Unassembled WGS sequence"/>
</dbReference>
<evidence type="ECO:0000313" key="3">
    <source>
        <dbReference type="Proteomes" id="UP000218209"/>
    </source>
</evidence>
<evidence type="ECO:0000256" key="1">
    <source>
        <dbReference type="SAM" id="MobiDB-lite"/>
    </source>
</evidence>
<protein>
    <submittedName>
        <fullName evidence="2">Uncharacterized protein</fullName>
    </submittedName>
</protein>